<comment type="caution">
    <text evidence="2">The sequence shown here is derived from an EMBL/GenBank/DDBJ whole genome shotgun (WGS) entry which is preliminary data.</text>
</comment>
<dbReference type="GeneID" id="38111362"/>
<accession>A0A3D8T546</accession>
<dbReference type="RefSeq" id="XP_026608853.1">
    <property type="nucleotide sequence ID" value="XM_026743008.1"/>
</dbReference>
<sequence>MNITPAEKQALHAGWKPHDNVISGSNSSRSLRPEAEADFDEPPTSSFEMENAELQPNGRGMHAMEVEDEGAGLPGPEQYAMRGAVEPGDDIGGSGGERDSDDL</sequence>
<organism evidence="2 3">
    <name type="scientific">Aspergillus mulundensis</name>
    <dbReference type="NCBI Taxonomy" id="1810919"/>
    <lineage>
        <taxon>Eukaryota</taxon>
        <taxon>Fungi</taxon>
        <taxon>Dikarya</taxon>
        <taxon>Ascomycota</taxon>
        <taxon>Pezizomycotina</taxon>
        <taxon>Eurotiomycetes</taxon>
        <taxon>Eurotiomycetidae</taxon>
        <taxon>Eurotiales</taxon>
        <taxon>Aspergillaceae</taxon>
        <taxon>Aspergillus</taxon>
        <taxon>Aspergillus subgen. Nidulantes</taxon>
    </lineage>
</organism>
<name>A0A3D8T546_9EURO</name>
<gene>
    <name evidence="2" type="ORF">DSM5745_00992</name>
</gene>
<dbReference type="Proteomes" id="UP000256690">
    <property type="component" value="Unassembled WGS sequence"/>
</dbReference>
<dbReference type="AlphaFoldDB" id="A0A3D8T546"/>
<reference evidence="2 3" key="1">
    <citation type="journal article" date="2018" name="IMA Fungus">
        <title>IMA Genome-F 9: Draft genome sequence of Annulohypoxylon stygium, Aspergillus mulundensis, Berkeleyomyces basicola (syn. Thielaviopsis basicola), Ceratocystis smalleyi, two Cercospora beticola strains, Coleophoma cylindrospora, Fusarium fracticaudum, Phialophora cf. hyalina, and Morchella septimelata.</title>
        <authorList>
            <person name="Wingfield B.D."/>
            <person name="Bills G.F."/>
            <person name="Dong Y."/>
            <person name="Huang W."/>
            <person name="Nel W.J."/>
            <person name="Swalarsk-Parry B.S."/>
            <person name="Vaghefi N."/>
            <person name="Wilken P.M."/>
            <person name="An Z."/>
            <person name="de Beer Z.W."/>
            <person name="De Vos L."/>
            <person name="Chen L."/>
            <person name="Duong T.A."/>
            <person name="Gao Y."/>
            <person name="Hammerbacher A."/>
            <person name="Kikkert J.R."/>
            <person name="Li Y."/>
            <person name="Li H."/>
            <person name="Li K."/>
            <person name="Li Q."/>
            <person name="Liu X."/>
            <person name="Ma X."/>
            <person name="Naidoo K."/>
            <person name="Pethybridge S.J."/>
            <person name="Sun J."/>
            <person name="Steenkamp E.T."/>
            <person name="van der Nest M.A."/>
            <person name="van Wyk S."/>
            <person name="Wingfield M.J."/>
            <person name="Xiong C."/>
            <person name="Yue Q."/>
            <person name="Zhang X."/>
        </authorList>
    </citation>
    <scope>NUCLEOTIDE SEQUENCE [LARGE SCALE GENOMIC DNA]</scope>
    <source>
        <strain evidence="2 3">DSM 5745</strain>
    </source>
</reference>
<dbReference type="EMBL" id="PVWQ01000001">
    <property type="protein sequence ID" value="RDW93670.1"/>
    <property type="molecule type" value="Genomic_DNA"/>
</dbReference>
<feature type="region of interest" description="Disordered" evidence="1">
    <location>
        <begin position="1"/>
        <end position="103"/>
    </location>
</feature>
<proteinExistence type="predicted"/>
<keyword evidence="3" id="KW-1185">Reference proteome</keyword>
<evidence type="ECO:0000313" key="2">
    <source>
        <dbReference type="EMBL" id="RDW93670.1"/>
    </source>
</evidence>
<protein>
    <submittedName>
        <fullName evidence="2">Uncharacterized protein</fullName>
    </submittedName>
</protein>
<evidence type="ECO:0000313" key="3">
    <source>
        <dbReference type="Proteomes" id="UP000256690"/>
    </source>
</evidence>
<evidence type="ECO:0000256" key="1">
    <source>
        <dbReference type="SAM" id="MobiDB-lite"/>
    </source>
</evidence>